<dbReference type="EMBL" id="JAUHQA010000001">
    <property type="protein sequence ID" value="MDN4479913.1"/>
    <property type="molecule type" value="Genomic_DNA"/>
</dbReference>
<gene>
    <name evidence="1" type="ORF">QQX02_03125</name>
</gene>
<keyword evidence="2" id="KW-1185">Reference proteome</keyword>
<comment type="caution">
    <text evidence="1">The sequence shown here is derived from an EMBL/GenBank/DDBJ whole genome shotgun (WGS) entry which is preliminary data.</text>
</comment>
<organism evidence="1 2">
    <name type="scientific">Demequina muriae</name>
    <dbReference type="NCBI Taxonomy" id="3051664"/>
    <lineage>
        <taxon>Bacteria</taxon>
        <taxon>Bacillati</taxon>
        <taxon>Actinomycetota</taxon>
        <taxon>Actinomycetes</taxon>
        <taxon>Micrococcales</taxon>
        <taxon>Demequinaceae</taxon>
        <taxon>Demequina</taxon>
    </lineage>
</organism>
<protein>
    <submittedName>
        <fullName evidence="1">Uncharacterized protein</fullName>
    </submittedName>
</protein>
<dbReference type="Proteomes" id="UP001172708">
    <property type="component" value="Unassembled WGS sequence"/>
</dbReference>
<evidence type="ECO:0000313" key="2">
    <source>
        <dbReference type="Proteomes" id="UP001172708"/>
    </source>
</evidence>
<name>A0ABT8GEQ3_9MICO</name>
<accession>A0ABT8GEQ3</accession>
<sequence>MTRDEALSAILARPENHLGSAVAHACYESVLALQEAGASDAEKVAAISEFAAAKRYLLAESADLALLP</sequence>
<proteinExistence type="predicted"/>
<dbReference type="RefSeq" id="WP_301141159.1">
    <property type="nucleotide sequence ID" value="NZ_JAUHQA010000001.1"/>
</dbReference>
<evidence type="ECO:0000313" key="1">
    <source>
        <dbReference type="EMBL" id="MDN4479913.1"/>
    </source>
</evidence>
<reference evidence="1" key="1">
    <citation type="submission" date="2023-06" db="EMBL/GenBank/DDBJ databases">
        <title>Egi l300058.</title>
        <authorList>
            <person name="Gao L."/>
            <person name="Fang B.-Z."/>
            <person name="Li W.-J."/>
        </authorList>
    </citation>
    <scope>NUCLEOTIDE SEQUENCE</scope>
    <source>
        <strain evidence="1">EGI L300058</strain>
    </source>
</reference>